<dbReference type="PANTHER" id="PTHR36167:SF4">
    <property type="entry name" value="FUNGAL N-TERMINAL DOMAIN-CONTAINING PROTEIN"/>
    <property type="match status" value="1"/>
</dbReference>
<feature type="compositionally biased region" description="Basic and acidic residues" evidence="1">
    <location>
        <begin position="427"/>
        <end position="437"/>
    </location>
</feature>
<feature type="region of interest" description="Disordered" evidence="1">
    <location>
        <begin position="298"/>
        <end position="367"/>
    </location>
</feature>
<feature type="region of interest" description="Disordered" evidence="1">
    <location>
        <begin position="473"/>
        <end position="613"/>
    </location>
</feature>
<dbReference type="InterPro" id="IPR039327">
    <property type="entry name" value="CON7-like"/>
</dbReference>
<dbReference type="OrthoDB" id="5431013at2759"/>
<feature type="compositionally biased region" description="Basic and acidic residues" evidence="1">
    <location>
        <begin position="497"/>
        <end position="506"/>
    </location>
</feature>
<evidence type="ECO:0008006" key="4">
    <source>
        <dbReference type="Google" id="ProtNLM"/>
    </source>
</evidence>
<keyword evidence="3" id="KW-1185">Reference proteome</keyword>
<dbReference type="AlphaFoldDB" id="A0A9W9WZG6"/>
<feature type="compositionally biased region" description="Basic and acidic residues" evidence="1">
    <location>
        <begin position="401"/>
        <end position="413"/>
    </location>
</feature>
<reference evidence="2" key="2">
    <citation type="journal article" date="2023" name="IMA Fungus">
        <title>Comparative genomic study of the Penicillium genus elucidates a diverse pangenome and 15 lateral gene transfer events.</title>
        <authorList>
            <person name="Petersen C."/>
            <person name="Sorensen T."/>
            <person name="Nielsen M.R."/>
            <person name="Sondergaard T.E."/>
            <person name="Sorensen J.L."/>
            <person name="Fitzpatrick D.A."/>
            <person name="Frisvad J.C."/>
            <person name="Nielsen K.L."/>
        </authorList>
    </citation>
    <scope>NUCLEOTIDE SEQUENCE</scope>
    <source>
        <strain evidence="2">IBT 17660</strain>
    </source>
</reference>
<organism evidence="2 3">
    <name type="scientific">Penicillium desertorum</name>
    <dbReference type="NCBI Taxonomy" id="1303715"/>
    <lineage>
        <taxon>Eukaryota</taxon>
        <taxon>Fungi</taxon>
        <taxon>Dikarya</taxon>
        <taxon>Ascomycota</taxon>
        <taxon>Pezizomycotina</taxon>
        <taxon>Eurotiomycetes</taxon>
        <taxon>Eurotiomycetidae</taxon>
        <taxon>Eurotiales</taxon>
        <taxon>Aspergillaceae</taxon>
        <taxon>Penicillium</taxon>
    </lineage>
</organism>
<dbReference type="PANTHER" id="PTHR36167">
    <property type="entry name" value="C2H2 FINGER DOMAIN TRANSCRIPTION FACTOR (EUROFUNG)-RELATED"/>
    <property type="match status" value="1"/>
</dbReference>
<gene>
    <name evidence="2" type="ORF">N7530_005122</name>
</gene>
<evidence type="ECO:0000313" key="2">
    <source>
        <dbReference type="EMBL" id="KAJ5479613.1"/>
    </source>
</evidence>
<feature type="region of interest" description="Disordered" evidence="1">
    <location>
        <begin position="627"/>
        <end position="650"/>
    </location>
</feature>
<comment type="caution">
    <text evidence="2">The sequence shown here is derived from an EMBL/GenBank/DDBJ whole genome shotgun (WGS) entry which is preliminary data.</text>
</comment>
<feature type="compositionally biased region" description="Basic and acidic residues" evidence="1">
    <location>
        <begin position="547"/>
        <end position="565"/>
    </location>
</feature>
<evidence type="ECO:0000256" key="1">
    <source>
        <dbReference type="SAM" id="MobiDB-lite"/>
    </source>
</evidence>
<protein>
    <recommendedName>
        <fullName evidence="4">Fungal N-terminal domain-containing protein</fullName>
    </recommendedName>
</protein>
<name>A0A9W9WZG6_9EURO</name>
<accession>A0A9W9WZG6</accession>
<feature type="compositionally biased region" description="Basic and acidic residues" evidence="1">
    <location>
        <begin position="473"/>
        <end position="486"/>
    </location>
</feature>
<dbReference type="EMBL" id="JAPWDO010000003">
    <property type="protein sequence ID" value="KAJ5479613.1"/>
    <property type="molecule type" value="Genomic_DNA"/>
</dbReference>
<evidence type="ECO:0000313" key="3">
    <source>
        <dbReference type="Proteomes" id="UP001147760"/>
    </source>
</evidence>
<feature type="region of interest" description="Disordered" evidence="1">
    <location>
        <begin position="393"/>
        <end position="437"/>
    </location>
</feature>
<sequence length="676" mass="75942">MSGLEVVGVVASIIQIADLGAKLSVKLCTFYKTVKVANKSMQDLSSDVSLTCSILNELGKTLEQDDQTKLCSKQAFSTAQEVLQECKSVFEEIDTAIEKHTQGNENNRLMRQARKITIALLGPDLDVLKSNLERLKSTTLLMLHVIMYAGQLRKTNEKSTMASQRGLIQTLLEEKIANDAKYNTVSKSIQAVSIPKDDSAFQPSVKVLSIVPQPTPPTPLWNEVGEYYNLVRGLLCQIDAYQDILEKSRHLRIRNGVINVHSAESVLFQHIHGQAANQLFDDPIFRFRDASFPANLRSFARSDSPERSDSPDETAKRGEMRTESSHSSDSEHKLEHDKPGKSYIYRGREREMGDEPPARRDSEERDYYELPYVYTDSDESEFEMRRADNAYRRRSHRRVYSHFEHRSWPDPRPGDSIAQASQRRQNRRQDYSSDDSKIYIDEDTHYYDDYPHHRLSIAEGSLVNVGITESLGSHRKEDEETSHDAAKAPSRPTPPAEWRKLLESKSRGNPISRLNKPAAAPITPSKPGGSQTPSLDRPLVAASRSRGLKECYKRENDPNVKEQAARESLVSGSRPAAVEGGEKGADDKPMPPPPPQPNNSSSDDGDYDYDDEVNEVIGIRQLAELTEGSVSCREPKSEEENWASSSYLSSGPVPDIITLESLVLQWTTLKPEELQV</sequence>
<feature type="compositionally biased region" description="Basic and acidic residues" evidence="1">
    <location>
        <begin position="580"/>
        <end position="589"/>
    </location>
</feature>
<feature type="compositionally biased region" description="Basic and acidic residues" evidence="1">
    <location>
        <begin position="303"/>
        <end position="367"/>
    </location>
</feature>
<feature type="compositionally biased region" description="Acidic residues" evidence="1">
    <location>
        <begin position="603"/>
        <end position="613"/>
    </location>
</feature>
<dbReference type="Proteomes" id="UP001147760">
    <property type="component" value="Unassembled WGS sequence"/>
</dbReference>
<proteinExistence type="predicted"/>
<dbReference type="GO" id="GO:0006355">
    <property type="term" value="P:regulation of DNA-templated transcription"/>
    <property type="evidence" value="ECO:0007669"/>
    <property type="project" value="InterPro"/>
</dbReference>
<reference evidence="2" key="1">
    <citation type="submission" date="2022-12" db="EMBL/GenBank/DDBJ databases">
        <authorList>
            <person name="Petersen C."/>
        </authorList>
    </citation>
    <scope>NUCLEOTIDE SEQUENCE</scope>
    <source>
        <strain evidence="2">IBT 17660</strain>
    </source>
</reference>